<evidence type="ECO:0008006" key="3">
    <source>
        <dbReference type="Google" id="ProtNLM"/>
    </source>
</evidence>
<dbReference type="EMBL" id="JH711578">
    <property type="protein sequence ID" value="EIW81484.1"/>
    <property type="molecule type" value="Genomic_DNA"/>
</dbReference>
<reference evidence="2" key="1">
    <citation type="journal article" date="2012" name="Science">
        <title>The Paleozoic origin of enzymatic lignin decomposition reconstructed from 31 fungal genomes.</title>
        <authorList>
            <person name="Floudas D."/>
            <person name="Binder M."/>
            <person name="Riley R."/>
            <person name="Barry K."/>
            <person name="Blanchette R.A."/>
            <person name="Henrissat B."/>
            <person name="Martinez A.T."/>
            <person name="Otillar R."/>
            <person name="Spatafora J.W."/>
            <person name="Yadav J.S."/>
            <person name="Aerts A."/>
            <person name="Benoit I."/>
            <person name="Boyd A."/>
            <person name="Carlson A."/>
            <person name="Copeland A."/>
            <person name="Coutinho P.M."/>
            <person name="de Vries R.P."/>
            <person name="Ferreira P."/>
            <person name="Findley K."/>
            <person name="Foster B."/>
            <person name="Gaskell J."/>
            <person name="Glotzer D."/>
            <person name="Gorecki P."/>
            <person name="Heitman J."/>
            <person name="Hesse C."/>
            <person name="Hori C."/>
            <person name="Igarashi K."/>
            <person name="Jurgens J.A."/>
            <person name="Kallen N."/>
            <person name="Kersten P."/>
            <person name="Kohler A."/>
            <person name="Kuees U."/>
            <person name="Kumar T.K.A."/>
            <person name="Kuo A."/>
            <person name="LaButti K."/>
            <person name="Larrondo L.F."/>
            <person name="Lindquist E."/>
            <person name="Ling A."/>
            <person name="Lombard V."/>
            <person name="Lucas S."/>
            <person name="Lundell T."/>
            <person name="Martin R."/>
            <person name="McLaughlin D.J."/>
            <person name="Morgenstern I."/>
            <person name="Morin E."/>
            <person name="Murat C."/>
            <person name="Nagy L.G."/>
            <person name="Nolan M."/>
            <person name="Ohm R.A."/>
            <person name="Patyshakuliyeva A."/>
            <person name="Rokas A."/>
            <person name="Ruiz-Duenas F.J."/>
            <person name="Sabat G."/>
            <person name="Salamov A."/>
            <person name="Samejima M."/>
            <person name="Schmutz J."/>
            <person name="Slot J.C."/>
            <person name="St John F."/>
            <person name="Stenlid J."/>
            <person name="Sun H."/>
            <person name="Sun S."/>
            <person name="Syed K."/>
            <person name="Tsang A."/>
            <person name="Wiebenga A."/>
            <person name="Young D."/>
            <person name="Pisabarro A."/>
            <person name="Eastwood D.C."/>
            <person name="Martin F."/>
            <person name="Cullen D."/>
            <person name="Grigoriev I.V."/>
            <person name="Hibbett D.S."/>
        </authorList>
    </citation>
    <scope>NUCLEOTIDE SEQUENCE [LARGE SCALE GENOMIC DNA]</scope>
    <source>
        <strain evidence="2">RWD-64-598 SS2</strain>
    </source>
</reference>
<organism evidence="1 2">
    <name type="scientific">Coniophora puteana (strain RWD-64-598)</name>
    <name type="common">Brown rot fungus</name>
    <dbReference type="NCBI Taxonomy" id="741705"/>
    <lineage>
        <taxon>Eukaryota</taxon>
        <taxon>Fungi</taxon>
        <taxon>Dikarya</taxon>
        <taxon>Basidiomycota</taxon>
        <taxon>Agaricomycotina</taxon>
        <taxon>Agaricomycetes</taxon>
        <taxon>Agaricomycetidae</taxon>
        <taxon>Boletales</taxon>
        <taxon>Coniophorineae</taxon>
        <taxon>Coniophoraceae</taxon>
        <taxon>Coniophora</taxon>
    </lineage>
</organism>
<sequence length="360" mass="40337">MDANRFRLMASIFLGPSVRNIVISNATLKSELLLNYAPSLATQCPLIETIEFETPPPNSEPSLAMSQSICAWSNLRSVKCGPVDVYMLHHLRNLPSLHSLGVYTTRTSHWLSSDSIVPFDDLDTLTLDADSGDANVLALERLLGPPPSPSHRRASVRRIVCGPLSRSSIHSFARAVERLCSDSLAEVSISNFSVEDVSIESGTIPPFDALRHLTSFRNLRSMELRYYDDSLAEIGSSSRRPDLPSSFSDLIELTRRLPQIRIIGVHIEIGSAQMSLLDTLESEIPTFGNVEKLWLSWNEEEFEILPSTDAMGALLFRFFPHLSAIVQRNRGWWPEQADEYWEGVCRVVQATRVKKRITIS</sequence>
<accession>A0A5M3MRW1</accession>
<name>A0A5M3MRW1_CONPW</name>
<dbReference type="KEGG" id="cput:CONPUDRAFT_165612"/>
<comment type="caution">
    <text evidence="1">The sequence shown here is derived from an EMBL/GenBank/DDBJ whole genome shotgun (WGS) entry which is preliminary data.</text>
</comment>
<evidence type="ECO:0000313" key="2">
    <source>
        <dbReference type="Proteomes" id="UP000053558"/>
    </source>
</evidence>
<dbReference type="RefSeq" id="XP_007768812.1">
    <property type="nucleotide sequence ID" value="XM_007770622.1"/>
</dbReference>
<gene>
    <name evidence="1" type="ORF">CONPUDRAFT_165612</name>
</gene>
<dbReference type="Proteomes" id="UP000053558">
    <property type="component" value="Unassembled WGS sequence"/>
</dbReference>
<keyword evidence="2" id="KW-1185">Reference proteome</keyword>
<protein>
    <recommendedName>
        <fullName evidence="3">F-box domain-containing protein</fullName>
    </recommendedName>
</protein>
<evidence type="ECO:0000313" key="1">
    <source>
        <dbReference type="EMBL" id="EIW81484.1"/>
    </source>
</evidence>
<dbReference type="GeneID" id="19205346"/>
<dbReference type="AlphaFoldDB" id="A0A5M3MRW1"/>
<proteinExistence type="predicted"/>